<dbReference type="PANTHER" id="PTHR30273:SF2">
    <property type="entry name" value="PROTEIN FECR"/>
    <property type="match status" value="1"/>
</dbReference>
<keyword evidence="4" id="KW-1185">Reference proteome</keyword>
<name>A0A4R1NNH4_9GAMM</name>
<feature type="domain" description="FecR N-terminal" evidence="2">
    <location>
        <begin position="18"/>
        <end position="56"/>
    </location>
</feature>
<dbReference type="OrthoDB" id="8641865at2"/>
<dbReference type="InterPro" id="IPR032623">
    <property type="entry name" value="FecR_N"/>
</dbReference>
<dbReference type="InterPro" id="IPR012373">
    <property type="entry name" value="Ferrdict_sens_TM"/>
</dbReference>
<dbReference type="EMBL" id="SJOI01000001">
    <property type="protein sequence ID" value="TCL05860.1"/>
    <property type="molecule type" value="Genomic_DNA"/>
</dbReference>
<proteinExistence type="predicted"/>
<sequence length="329" mass="36562">MMNDTDMSQNGSDEIRQHAMDWVIRLASGRATVADGEAFRRWCGQSAEHARAFSECRQNWLGMQQAAQREAAAAPEPQHDNVTPINTARLTRRALLGGALAASVGWLAVRPPLRLWPSVYDISADYHTDTGQQREIALSQQVQLHMNTQTSIDIYRRQGALAGITLQSGETEVIARPGGEYPFEVLADNGRIQATDARFNVRYIDRAVCVTCLAGQLTVEHSDRSVRLLTNQQISYDHNGMLPVAAADAAQITAWRRRMLVFNNTPLVQVIDEINRYRAGKVILMNSELGKNLVQAQLSVDRFTDFTSLIQQVYGANIRYLPGGVVLIS</sequence>
<evidence type="ECO:0000259" key="1">
    <source>
        <dbReference type="Pfam" id="PF04773"/>
    </source>
</evidence>
<protein>
    <submittedName>
        <fullName evidence="3">FecR family protein</fullName>
    </submittedName>
</protein>
<dbReference type="Proteomes" id="UP000294555">
    <property type="component" value="Unassembled WGS sequence"/>
</dbReference>
<evidence type="ECO:0000259" key="2">
    <source>
        <dbReference type="Pfam" id="PF16220"/>
    </source>
</evidence>
<evidence type="ECO:0000313" key="4">
    <source>
        <dbReference type="Proteomes" id="UP000294555"/>
    </source>
</evidence>
<dbReference type="Gene3D" id="2.60.120.1440">
    <property type="match status" value="1"/>
</dbReference>
<reference evidence="3 4" key="1">
    <citation type="submission" date="2019-02" db="EMBL/GenBank/DDBJ databases">
        <title>Investigation of anaerobic lignin degradation for improved lignocellulosic biofuels.</title>
        <authorList>
            <person name="Deangelis K."/>
        </authorList>
    </citation>
    <scope>NUCLEOTIDE SEQUENCE [LARGE SCALE GENOMIC DNA]</scope>
    <source>
        <strain evidence="3 4">159R</strain>
    </source>
</reference>
<dbReference type="PIRSF" id="PIRSF018266">
    <property type="entry name" value="FecR"/>
    <property type="match status" value="1"/>
</dbReference>
<dbReference type="Pfam" id="PF04773">
    <property type="entry name" value="FecR"/>
    <property type="match status" value="1"/>
</dbReference>
<accession>A0A4R1NNH4</accession>
<dbReference type="PANTHER" id="PTHR30273">
    <property type="entry name" value="PERIPLASMIC SIGNAL SENSOR AND SIGMA FACTOR ACTIVATOR FECR-RELATED"/>
    <property type="match status" value="1"/>
</dbReference>
<gene>
    <name evidence="3" type="ORF">EZJ58_4082</name>
</gene>
<dbReference type="InterPro" id="IPR006860">
    <property type="entry name" value="FecR"/>
</dbReference>
<dbReference type="Gene3D" id="3.55.50.30">
    <property type="match status" value="1"/>
</dbReference>
<evidence type="ECO:0000313" key="3">
    <source>
        <dbReference type="EMBL" id="TCL05860.1"/>
    </source>
</evidence>
<organism evidence="3 4">
    <name type="scientific">Sodalis ligni</name>
    <dbReference type="NCBI Taxonomy" id="2697027"/>
    <lineage>
        <taxon>Bacteria</taxon>
        <taxon>Pseudomonadati</taxon>
        <taxon>Pseudomonadota</taxon>
        <taxon>Gammaproteobacteria</taxon>
        <taxon>Enterobacterales</taxon>
        <taxon>Bruguierivoracaceae</taxon>
        <taxon>Sodalis</taxon>
    </lineage>
</organism>
<dbReference type="AlphaFoldDB" id="A0A4R1NNH4"/>
<comment type="caution">
    <text evidence="3">The sequence shown here is derived from an EMBL/GenBank/DDBJ whole genome shotgun (WGS) entry which is preliminary data.</text>
</comment>
<dbReference type="Pfam" id="PF16220">
    <property type="entry name" value="DUF4880"/>
    <property type="match status" value="1"/>
</dbReference>
<feature type="domain" description="FecR protein" evidence="1">
    <location>
        <begin position="125"/>
        <end position="216"/>
    </location>
</feature>
<dbReference type="GO" id="GO:0016989">
    <property type="term" value="F:sigma factor antagonist activity"/>
    <property type="evidence" value="ECO:0007669"/>
    <property type="project" value="TreeGrafter"/>
</dbReference>